<evidence type="ECO:0000313" key="6">
    <source>
        <dbReference type="Proteomes" id="UP000636709"/>
    </source>
</evidence>
<dbReference type="PANTHER" id="PTHR31346">
    <property type="entry name" value="MULTIPLE ORGANELLAR RNA EDITING FACTOR 2, CHLOROPLASTIC-RELATED-RELATED"/>
    <property type="match status" value="1"/>
</dbReference>
<dbReference type="Proteomes" id="UP000636709">
    <property type="component" value="Unassembled WGS sequence"/>
</dbReference>
<dbReference type="GO" id="GO:0005739">
    <property type="term" value="C:mitochondrion"/>
    <property type="evidence" value="ECO:0007669"/>
    <property type="project" value="TreeGrafter"/>
</dbReference>
<feature type="compositionally biased region" description="Basic and acidic residues" evidence="2">
    <location>
        <begin position="183"/>
        <end position="193"/>
    </location>
</feature>
<dbReference type="GO" id="GO:0016554">
    <property type="term" value="P:cytidine to uridine editing"/>
    <property type="evidence" value="ECO:0007669"/>
    <property type="project" value="InterPro"/>
</dbReference>
<keyword evidence="3" id="KW-0472">Membrane</keyword>
<evidence type="ECO:0000256" key="1">
    <source>
        <dbReference type="ARBA" id="ARBA00022946"/>
    </source>
</evidence>
<sequence>MCFATRRATSSSSLLSSSRPPKETVAFDGMGSDSDDDLVAMGSDSDGDSEEMSSEDERSNDEDTTSSDDDSDIEKKTSSSPHKLTWGRPPPKEIVALDGCDFKHWQIVMEPPPSDPSNPDVPRDEIIDNYIKTLAQVVGRHYFAFGARISDKLSFKLKELPKVQWVIPDTYLDAKKQGLWRLQNRDVPTERPRSKSPSPECQQTMKPHDVPPVHAQDNMPSPPPSPNNGDPPTYQHHVQSPQACDSDTPSFGQNCQQCGALVHQVGNKELQDSPGARMRDDNEAVALRAAAGVAVSAACAYFFWPAAAPVAMMKAPGAAGFLISRAAFLANPQLYFQLLRTVGAKAAAAAFAVAA</sequence>
<evidence type="ECO:0000256" key="3">
    <source>
        <dbReference type="SAM" id="Phobius"/>
    </source>
</evidence>
<name>A0A835AZE1_9POAL</name>
<keyword evidence="6" id="KW-1185">Reference proteome</keyword>
<gene>
    <name evidence="5" type="ORF">HU200_046130</name>
</gene>
<accession>A0A835AZE1</accession>
<dbReference type="InterPro" id="IPR054059">
    <property type="entry name" value="MORF/ORRM1/DAG-like_MORF"/>
</dbReference>
<organism evidence="5 6">
    <name type="scientific">Digitaria exilis</name>
    <dbReference type="NCBI Taxonomy" id="1010633"/>
    <lineage>
        <taxon>Eukaryota</taxon>
        <taxon>Viridiplantae</taxon>
        <taxon>Streptophyta</taxon>
        <taxon>Embryophyta</taxon>
        <taxon>Tracheophyta</taxon>
        <taxon>Spermatophyta</taxon>
        <taxon>Magnoliopsida</taxon>
        <taxon>Liliopsida</taxon>
        <taxon>Poales</taxon>
        <taxon>Poaceae</taxon>
        <taxon>PACMAD clade</taxon>
        <taxon>Panicoideae</taxon>
        <taxon>Panicodae</taxon>
        <taxon>Paniceae</taxon>
        <taxon>Anthephorinae</taxon>
        <taxon>Digitaria</taxon>
    </lineage>
</organism>
<feature type="transmembrane region" description="Helical" evidence="3">
    <location>
        <begin position="310"/>
        <end position="330"/>
    </location>
</feature>
<keyword evidence="3" id="KW-1133">Transmembrane helix</keyword>
<dbReference type="GO" id="GO:0080156">
    <property type="term" value="P:mitochondrial mRNA modification"/>
    <property type="evidence" value="ECO:0007669"/>
    <property type="project" value="TreeGrafter"/>
</dbReference>
<dbReference type="AlphaFoldDB" id="A0A835AZE1"/>
<protein>
    <recommendedName>
        <fullName evidence="4">MORF/ORRM1/DAG-like MORF domain-containing protein</fullName>
    </recommendedName>
</protein>
<feature type="compositionally biased region" description="Polar residues" evidence="2">
    <location>
        <begin position="236"/>
        <end position="249"/>
    </location>
</feature>
<feature type="compositionally biased region" description="Polar residues" evidence="2">
    <location>
        <begin position="195"/>
        <end position="205"/>
    </location>
</feature>
<comment type="caution">
    <text evidence="5">The sequence shown here is derived from an EMBL/GenBank/DDBJ whole genome shotgun (WGS) entry which is preliminary data.</text>
</comment>
<feature type="region of interest" description="Disordered" evidence="2">
    <location>
        <begin position="183"/>
        <end position="249"/>
    </location>
</feature>
<feature type="transmembrane region" description="Helical" evidence="3">
    <location>
        <begin position="285"/>
        <end position="304"/>
    </location>
</feature>
<dbReference type="PANTHER" id="PTHR31346:SF4">
    <property type="entry name" value="MULTIPLE ORGANELLAR RNA EDITING FACTOR 8, CHLOROPLASTIC_MITOCHONDRIAL"/>
    <property type="match status" value="1"/>
</dbReference>
<keyword evidence="3" id="KW-0812">Transmembrane</keyword>
<feature type="domain" description="MORF/ORRM1/DAG-like MORF" evidence="4">
    <location>
        <begin position="102"/>
        <end position="177"/>
    </location>
</feature>
<evidence type="ECO:0000259" key="4">
    <source>
        <dbReference type="Pfam" id="PF21864"/>
    </source>
</evidence>
<dbReference type="Pfam" id="PF21864">
    <property type="entry name" value="MORF_dom"/>
    <property type="match status" value="1"/>
</dbReference>
<dbReference type="EMBL" id="JACEFO010002125">
    <property type="protein sequence ID" value="KAF8679346.1"/>
    <property type="molecule type" value="Genomic_DNA"/>
</dbReference>
<evidence type="ECO:0000256" key="2">
    <source>
        <dbReference type="SAM" id="MobiDB-lite"/>
    </source>
</evidence>
<keyword evidence="1" id="KW-0809">Transit peptide</keyword>
<feature type="region of interest" description="Disordered" evidence="2">
    <location>
        <begin position="1"/>
        <end position="90"/>
    </location>
</feature>
<evidence type="ECO:0000313" key="5">
    <source>
        <dbReference type="EMBL" id="KAF8679346.1"/>
    </source>
</evidence>
<feature type="compositionally biased region" description="Acidic residues" evidence="2">
    <location>
        <begin position="45"/>
        <end position="72"/>
    </location>
</feature>
<proteinExistence type="predicted"/>
<reference evidence="5" key="1">
    <citation type="submission" date="2020-07" db="EMBL/GenBank/DDBJ databases">
        <title>Genome sequence and genetic diversity analysis of an under-domesticated orphan crop, white fonio (Digitaria exilis).</title>
        <authorList>
            <person name="Bennetzen J.L."/>
            <person name="Chen S."/>
            <person name="Ma X."/>
            <person name="Wang X."/>
            <person name="Yssel A.E.J."/>
            <person name="Chaluvadi S.R."/>
            <person name="Johnson M."/>
            <person name="Gangashetty P."/>
            <person name="Hamidou F."/>
            <person name="Sanogo M.D."/>
            <person name="Zwaenepoel A."/>
            <person name="Wallace J."/>
            <person name="Van De Peer Y."/>
            <person name="Van Deynze A."/>
        </authorList>
    </citation>
    <scope>NUCLEOTIDE SEQUENCE</scope>
    <source>
        <tissue evidence="5">Leaves</tissue>
    </source>
</reference>
<dbReference type="InterPro" id="IPR039206">
    <property type="entry name" value="MORF/ORRM1/DAG-like"/>
</dbReference>